<name>A0A161TNN6_BACCE</name>
<comment type="caution">
    <text evidence="1">The sequence shown here is derived from an EMBL/GenBank/DDBJ whole genome shotgun (WGS) entry which is preliminary data.</text>
</comment>
<proteinExistence type="predicted"/>
<evidence type="ECO:0000313" key="1">
    <source>
        <dbReference type="EMBL" id="KZD53961.1"/>
    </source>
</evidence>
<dbReference type="RefSeq" id="WP_063263159.1">
    <property type="nucleotide sequence ID" value="NZ_LJKE01000111.1"/>
</dbReference>
<evidence type="ECO:0000313" key="2">
    <source>
        <dbReference type="Proteomes" id="UP000076482"/>
    </source>
</evidence>
<dbReference type="Proteomes" id="UP000076482">
    <property type="component" value="Unassembled WGS sequence"/>
</dbReference>
<reference evidence="1 2" key="1">
    <citation type="submission" date="2015-09" db="EMBL/GenBank/DDBJ databases">
        <title>Bacillus cereus food isolates.</title>
        <authorList>
            <person name="Boekhorst J."/>
        </authorList>
    </citation>
    <scope>NUCLEOTIDE SEQUENCE [LARGE SCALE GENOMIC DNA]</scope>
    <source>
        <strain evidence="1 2">B4088</strain>
    </source>
</reference>
<gene>
    <name evidence="1" type="ORF">B4088_5723</name>
</gene>
<dbReference type="EMBL" id="LJKE01000111">
    <property type="protein sequence ID" value="KZD53961.1"/>
    <property type="molecule type" value="Genomic_DNA"/>
</dbReference>
<protein>
    <recommendedName>
        <fullName evidence="3">Group-specific protein</fullName>
    </recommendedName>
</protein>
<accession>A0A161TNN6</accession>
<organism evidence="1 2">
    <name type="scientific">Bacillus cereus</name>
    <dbReference type="NCBI Taxonomy" id="1396"/>
    <lineage>
        <taxon>Bacteria</taxon>
        <taxon>Bacillati</taxon>
        <taxon>Bacillota</taxon>
        <taxon>Bacilli</taxon>
        <taxon>Bacillales</taxon>
        <taxon>Bacillaceae</taxon>
        <taxon>Bacillus</taxon>
        <taxon>Bacillus cereus group</taxon>
    </lineage>
</organism>
<dbReference type="AlphaFoldDB" id="A0A161TNN6"/>
<evidence type="ECO:0008006" key="3">
    <source>
        <dbReference type="Google" id="ProtNLM"/>
    </source>
</evidence>
<sequence>MDKQMMKQLQIELERLVRVNEYESTSSALRELNLARIKELELAITLNHPVWQGDQNRGYYEYVALHSGAKPNKLTRMD</sequence>
<dbReference type="PATRIC" id="fig|1396.535.peg.490"/>